<evidence type="ECO:0000256" key="1">
    <source>
        <dbReference type="SAM" id="Phobius"/>
    </source>
</evidence>
<dbReference type="InterPro" id="IPR052173">
    <property type="entry name" value="Beta-lactam_resp_regulator"/>
</dbReference>
<name>A0A644ZFC8_9ZZZZ</name>
<comment type="caution">
    <text evidence="3">The sequence shown here is derived from an EMBL/GenBank/DDBJ whole genome shotgun (WGS) entry which is preliminary data.</text>
</comment>
<dbReference type="AlphaFoldDB" id="A0A644ZFC8"/>
<dbReference type="CDD" id="cd07341">
    <property type="entry name" value="M56_BlaR1_MecR1_like"/>
    <property type="match status" value="1"/>
</dbReference>
<accession>A0A644ZFC8</accession>
<keyword evidence="1" id="KW-1133">Transmembrane helix</keyword>
<reference evidence="3" key="1">
    <citation type="submission" date="2019-08" db="EMBL/GenBank/DDBJ databases">
        <authorList>
            <person name="Kucharzyk K."/>
            <person name="Murdoch R.W."/>
            <person name="Higgins S."/>
            <person name="Loffler F."/>
        </authorList>
    </citation>
    <scope>NUCLEOTIDE SEQUENCE</scope>
</reference>
<feature type="transmembrane region" description="Helical" evidence="1">
    <location>
        <begin position="6"/>
        <end position="29"/>
    </location>
</feature>
<feature type="transmembrane region" description="Helical" evidence="1">
    <location>
        <begin position="41"/>
        <end position="63"/>
    </location>
</feature>
<dbReference type="PANTHER" id="PTHR34978">
    <property type="entry name" value="POSSIBLE SENSOR-TRANSDUCER PROTEIN BLAR"/>
    <property type="match status" value="1"/>
</dbReference>
<keyword evidence="1" id="KW-0812">Transmembrane</keyword>
<protein>
    <recommendedName>
        <fullName evidence="2">Peptidase M56 domain-containing protein</fullName>
    </recommendedName>
</protein>
<dbReference type="InterPro" id="IPR008756">
    <property type="entry name" value="Peptidase_M56"/>
</dbReference>
<feature type="transmembrane region" description="Helical" evidence="1">
    <location>
        <begin position="155"/>
        <end position="178"/>
    </location>
</feature>
<proteinExistence type="predicted"/>
<feature type="transmembrane region" description="Helical" evidence="1">
    <location>
        <begin position="296"/>
        <end position="314"/>
    </location>
</feature>
<evidence type="ECO:0000313" key="3">
    <source>
        <dbReference type="EMBL" id="MPM37413.1"/>
    </source>
</evidence>
<keyword evidence="1" id="KW-0472">Membrane</keyword>
<organism evidence="3">
    <name type="scientific">bioreactor metagenome</name>
    <dbReference type="NCBI Taxonomy" id="1076179"/>
    <lineage>
        <taxon>unclassified sequences</taxon>
        <taxon>metagenomes</taxon>
        <taxon>ecological metagenomes</taxon>
    </lineage>
</organism>
<feature type="transmembrane region" description="Helical" evidence="1">
    <location>
        <begin position="198"/>
        <end position="221"/>
    </location>
</feature>
<feature type="domain" description="Peptidase M56" evidence="2">
    <location>
        <begin position="72"/>
        <end position="284"/>
    </location>
</feature>
<feature type="transmembrane region" description="Helical" evidence="1">
    <location>
        <begin position="97"/>
        <end position="120"/>
    </location>
</feature>
<sequence length="379" mass="42578">MIKIFLEILSVSCSVTLLIVLFAAANILFGNRYTQSCKYIALTLLSLRLAVPVKVFPILPTIFKINIPVMSSSEAGAFIGTAADNVTVFSSDVEKTLYIISVVWAAGALLHFLLLVIPYLHFFFYIKKNRLPIEDERREKLSLLCRKAGIVREPAFYSCPGVFVPMLCGFISQFIILPDDAEEAVIFHELTHYKRKDTLVKLICAVSFSLHWFNPFVSLMIKRLERLAELSCDEAVTIDLSPLQKVEYGRSILEAMRQISTHTDKLVTALSSAQRALRERIELIVSQKSRKKQGTWIIVVAIMFTMSAGMIFSYKLSEVNEPAQLSEALPDTYSYDIADVDYVCLPGYFIPAFSIYSSEAEAHSVSHGITDKNGRQDTD</sequence>
<gene>
    <name evidence="3" type="ORF">SDC9_84027</name>
</gene>
<dbReference type="EMBL" id="VSSQ01007934">
    <property type="protein sequence ID" value="MPM37413.1"/>
    <property type="molecule type" value="Genomic_DNA"/>
</dbReference>
<dbReference type="PANTHER" id="PTHR34978:SF3">
    <property type="entry name" value="SLR0241 PROTEIN"/>
    <property type="match status" value="1"/>
</dbReference>
<evidence type="ECO:0000259" key="2">
    <source>
        <dbReference type="Pfam" id="PF05569"/>
    </source>
</evidence>
<dbReference type="Pfam" id="PF05569">
    <property type="entry name" value="Peptidase_M56"/>
    <property type="match status" value="1"/>
</dbReference>